<dbReference type="InterPro" id="IPR051676">
    <property type="entry name" value="UPF0053_domain"/>
</dbReference>
<dbReference type="Pfam" id="PF00571">
    <property type="entry name" value="CBS"/>
    <property type="match status" value="2"/>
</dbReference>
<dbReference type="PANTHER" id="PTHR43099">
    <property type="entry name" value="UPF0053 PROTEIN YRKA"/>
    <property type="match status" value="1"/>
</dbReference>
<keyword evidence="6 8" id="KW-0129">CBS domain</keyword>
<feature type="domain" description="CBS" evidence="11">
    <location>
        <begin position="223"/>
        <end position="285"/>
    </location>
</feature>
<sequence length="445" mass="49726">MILFIIFVILLLILVNAFYVAAEFAAVSVRRNMIREMAEGGSKVAVHLLKILENTRELDRYIAACQFGITISSLILGAYGQVQLSSYLLPLFERFGGMDSVMAASVSALVVLVGLTVFQVILGELMPKSLALQFPRQAALYTYYPMRWTLTFFAWFIDFLNGSGLLLLKLFRLPPGGHQHIHSQQEINMLLDESHEGGLLEEDEHERLHSALSLAERTVEQIMIPRFQLVCLDVDATQEDILDMISGRPHTHIPIYEGNRESVIGMLHIKDMVAAYTEKGVLPPLRSMLRQVPCVMEMQTVEMLMSQLREEKAKEAFVLNEYGKFVGLVTLERLLGEMVGDIDDEFIRSGEKVEYLPDGSVRIPGMMRAHKAECLVPFLMNGATTVGGCVIKHMSCIPKEGDRLIIAGRVLVVEKMDHNRVSSVLLLPPEKKAEGKPAVESGVDI</sequence>
<dbReference type="InterPro" id="IPR044751">
    <property type="entry name" value="Ion_transp-like_CBS"/>
</dbReference>
<evidence type="ECO:0000256" key="3">
    <source>
        <dbReference type="ARBA" id="ARBA00022692"/>
    </source>
</evidence>
<evidence type="ECO:0000256" key="8">
    <source>
        <dbReference type="PROSITE-ProRule" id="PRU00703"/>
    </source>
</evidence>
<dbReference type="Pfam" id="PF03471">
    <property type="entry name" value="CorC_HlyC"/>
    <property type="match status" value="1"/>
</dbReference>
<dbReference type="InterPro" id="IPR005170">
    <property type="entry name" value="Transptr-assoc_dom"/>
</dbReference>
<keyword evidence="2" id="KW-1003">Cell membrane</keyword>
<gene>
    <name evidence="13" type="ORF">Abiwalacus_14800</name>
</gene>
<evidence type="ECO:0000256" key="2">
    <source>
        <dbReference type="ARBA" id="ARBA00022475"/>
    </source>
</evidence>
<evidence type="ECO:0000256" key="4">
    <source>
        <dbReference type="ARBA" id="ARBA00022737"/>
    </source>
</evidence>
<dbReference type="RefSeq" id="WP_215435210.1">
    <property type="nucleotide sequence ID" value="NZ_AP025943.1"/>
</dbReference>
<dbReference type="SUPFAM" id="SSF54631">
    <property type="entry name" value="CBS-domain pair"/>
    <property type="match status" value="1"/>
</dbReference>
<name>A0ABM7ZGU9_9BACT</name>
<keyword evidence="3 9" id="KW-0812">Transmembrane</keyword>
<evidence type="ECO:0000259" key="12">
    <source>
        <dbReference type="PROSITE" id="PS51846"/>
    </source>
</evidence>
<keyword evidence="14" id="KW-1185">Reference proteome</keyword>
<evidence type="ECO:0000256" key="10">
    <source>
        <dbReference type="SAM" id="Phobius"/>
    </source>
</evidence>
<evidence type="ECO:0000256" key="9">
    <source>
        <dbReference type="PROSITE-ProRule" id="PRU01193"/>
    </source>
</evidence>
<evidence type="ECO:0000259" key="11">
    <source>
        <dbReference type="PROSITE" id="PS51371"/>
    </source>
</evidence>
<keyword evidence="5 9" id="KW-1133">Transmembrane helix</keyword>
<evidence type="ECO:0000313" key="13">
    <source>
        <dbReference type="EMBL" id="BDL43906.1"/>
    </source>
</evidence>
<dbReference type="EMBL" id="AP025943">
    <property type="protein sequence ID" value="BDL43906.1"/>
    <property type="molecule type" value="Genomic_DNA"/>
</dbReference>
<evidence type="ECO:0000313" key="14">
    <source>
        <dbReference type="Proteomes" id="UP001062263"/>
    </source>
</evidence>
<reference evidence="13" key="1">
    <citation type="submission" date="2022-06" db="EMBL/GenBank/DDBJ databases">
        <title>Akkermansia biwalacus sp. nov., an anaerobic mucin-degrading bacterium isolated from human intestine.</title>
        <authorList>
            <person name="Kobayashi Y."/>
            <person name="Inoue S."/>
            <person name="Kawahara T."/>
            <person name="Kohda N."/>
        </authorList>
    </citation>
    <scope>NUCLEOTIDE SEQUENCE</scope>
    <source>
        <strain evidence="13">WON2089</strain>
    </source>
</reference>
<dbReference type="InterPro" id="IPR036318">
    <property type="entry name" value="FAD-bd_PCMH-like_sf"/>
</dbReference>
<accession>A0ABM7ZGU9</accession>
<feature type="transmembrane region" description="Helical" evidence="10">
    <location>
        <begin position="152"/>
        <end position="171"/>
    </location>
</feature>
<feature type="transmembrane region" description="Helical" evidence="10">
    <location>
        <begin position="101"/>
        <end position="122"/>
    </location>
</feature>
<dbReference type="InterPro" id="IPR046342">
    <property type="entry name" value="CBS_dom_sf"/>
</dbReference>
<dbReference type="Gene3D" id="3.10.580.10">
    <property type="entry name" value="CBS-domain"/>
    <property type="match status" value="1"/>
</dbReference>
<dbReference type="InterPro" id="IPR000644">
    <property type="entry name" value="CBS_dom"/>
</dbReference>
<dbReference type="Gene3D" id="3.30.465.10">
    <property type="match status" value="1"/>
</dbReference>
<feature type="transmembrane region" description="Helical" evidence="10">
    <location>
        <begin position="61"/>
        <end position="80"/>
    </location>
</feature>
<dbReference type="PROSITE" id="PS51846">
    <property type="entry name" value="CNNM"/>
    <property type="match status" value="1"/>
</dbReference>
<dbReference type="Proteomes" id="UP001062263">
    <property type="component" value="Chromosome"/>
</dbReference>
<keyword evidence="4" id="KW-0677">Repeat</keyword>
<comment type="subcellular location">
    <subcellularLocation>
        <location evidence="1">Cell membrane</location>
        <topology evidence="1">Multi-pass membrane protein</topology>
    </subcellularLocation>
</comment>
<dbReference type="CDD" id="cd04590">
    <property type="entry name" value="CBS_pair_CorC_HlyC_assoc"/>
    <property type="match status" value="1"/>
</dbReference>
<keyword evidence="7 9" id="KW-0472">Membrane</keyword>
<protein>
    <submittedName>
        <fullName evidence="13">Hemolysin</fullName>
    </submittedName>
</protein>
<evidence type="ECO:0000256" key="1">
    <source>
        <dbReference type="ARBA" id="ARBA00004651"/>
    </source>
</evidence>
<dbReference type="PROSITE" id="PS51371">
    <property type="entry name" value="CBS"/>
    <property type="match status" value="2"/>
</dbReference>
<feature type="domain" description="CNNM transmembrane" evidence="12">
    <location>
        <begin position="1"/>
        <end position="204"/>
    </location>
</feature>
<dbReference type="SMART" id="SM01091">
    <property type="entry name" value="CorC_HlyC"/>
    <property type="match status" value="1"/>
</dbReference>
<dbReference type="InterPro" id="IPR002550">
    <property type="entry name" value="CNNM"/>
</dbReference>
<evidence type="ECO:0000256" key="7">
    <source>
        <dbReference type="ARBA" id="ARBA00023136"/>
    </source>
</evidence>
<dbReference type="PANTHER" id="PTHR43099:SF4">
    <property type="entry name" value="INTEGRAL MEMBRANE PROTEIN"/>
    <property type="match status" value="1"/>
</dbReference>
<dbReference type="InterPro" id="IPR016169">
    <property type="entry name" value="FAD-bd_PCMH_sub2"/>
</dbReference>
<organism evidence="13 14">
    <name type="scientific">Akkermansia biwaensis</name>
    <dbReference type="NCBI Taxonomy" id="2946555"/>
    <lineage>
        <taxon>Bacteria</taxon>
        <taxon>Pseudomonadati</taxon>
        <taxon>Verrucomicrobiota</taxon>
        <taxon>Verrucomicrobiia</taxon>
        <taxon>Verrucomicrobiales</taxon>
        <taxon>Akkermansiaceae</taxon>
        <taxon>Akkermansia</taxon>
    </lineage>
</organism>
<proteinExistence type="predicted"/>
<dbReference type="SUPFAM" id="SSF56176">
    <property type="entry name" value="FAD-binding/transporter-associated domain-like"/>
    <property type="match status" value="1"/>
</dbReference>
<feature type="domain" description="CBS" evidence="11">
    <location>
        <begin position="288"/>
        <end position="345"/>
    </location>
</feature>
<evidence type="ECO:0000256" key="6">
    <source>
        <dbReference type="ARBA" id="ARBA00023122"/>
    </source>
</evidence>
<dbReference type="Pfam" id="PF01595">
    <property type="entry name" value="CNNM"/>
    <property type="match status" value="1"/>
</dbReference>
<evidence type="ECO:0000256" key="5">
    <source>
        <dbReference type="ARBA" id="ARBA00022989"/>
    </source>
</evidence>